<dbReference type="InterPro" id="IPR003594">
    <property type="entry name" value="HATPase_dom"/>
</dbReference>
<accession>A0A2H5X9Y5</accession>
<dbReference type="InterPro" id="IPR050267">
    <property type="entry name" value="Anti-sigma-factor_SerPK"/>
</dbReference>
<dbReference type="PROSITE" id="PS50801">
    <property type="entry name" value="STAS"/>
    <property type="match status" value="1"/>
</dbReference>
<dbReference type="Pfam" id="PF01740">
    <property type="entry name" value="STAS"/>
    <property type="match status" value="1"/>
</dbReference>
<protein>
    <recommendedName>
        <fullName evidence="3">Anti-sigma factor antagonist</fullName>
    </recommendedName>
</protein>
<dbReference type="AlphaFoldDB" id="A0A2H5X9Y5"/>
<evidence type="ECO:0000259" key="4">
    <source>
        <dbReference type="PROSITE" id="PS50801"/>
    </source>
</evidence>
<dbReference type="SUPFAM" id="SSF52091">
    <property type="entry name" value="SpoIIaa-like"/>
    <property type="match status" value="1"/>
</dbReference>
<dbReference type="SUPFAM" id="SSF55874">
    <property type="entry name" value="ATPase domain of HSP90 chaperone/DNA topoisomerase II/histidine kinase"/>
    <property type="match status" value="1"/>
</dbReference>
<gene>
    <name evidence="5" type="primary">rsbW</name>
    <name evidence="5" type="ORF">HRbin17_00484</name>
</gene>
<organism evidence="5 6">
    <name type="scientific">Candidatus Fervidibacter japonicus</name>
    <dbReference type="NCBI Taxonomy" id="2035412"/>
    <lineage>
        <taxon>Bacteria</taxon>
        <taxon>Candidatus Fervidibacterota</taxon>
        <taxon>Candidatus Fervidibacter</taxon>
    </lineage>
</organism>
<dbReference type="Gene3D" id="3.30.565.10">
    <property type="entry name" value="Histidine kinase-like ATPase, C-terminal domain"/>
    <property type="match status" value="1"/>
</dbReference>
<dbReference type="InterPro" id="IPR036513">
    <property type="entry name" value="STAS_dom_sf"/>
</dbReference>
<evidence type="ECO:0000256" key="3">
    <source>
        <dbReference type="RuleBase" id="RU003749"/>
    </source>
</evidence>
<keyword evidence="2" id="KW-0723">Serine/threonine-protein kinase</keyword>
<comment type="caution">
    <text evidence="5">The sequence shown here is derived from an EMBL/GenBank/DDBJ whole genome shotgun (WGS) entry which is preliminary data.</text>
</comment>
<proteinExistence type="inferred from homology"/>
<dbReference type="GO" id="GO:0004674">
    <property type="term" value="F:protein serine/threonine kinase activity"/>
    <property type="evidence" value="ECO:0007669"/>
    <property type="project" value="UniProtKB-KW"/>
</dbReference>
<dbReference type="CDD" id="cd16936">
    <property type="entry name" value="HATPase_RsbW-like"/>
    <property type="match status" value="1"/>
</dbReference>
<dbReference type="Pfam" id="PF13581">
    <property type="entry name" value="HATPase_c_2"/>
    <property type="match status" value="1"/>
</dbReference>
<evidence type="ECO:0000313" key="5">
    <source>
        <dbReference type="EMBL" id="GBC97989.1"/>
    </source>
</evidence>
<dbReference type="NCBIfam" id="TIGR00377">
    <property type="entry name" value="ant_ant_sig"/>
    <property type="match status" value="1"/>
</dbReference>
<dbReference type="InterPro" id="IPR002645">
    <property type="entry name" value="STAS_dom"/>
</dbReference>
<keyword evidence="5" id="KW-0808">Transferase</keyword>
<sequence>MPLRATVRDVDDGIVLVELRGSVDAAVQDELQDTINSAMRRAEQGLLISLDDVEFMDSSGIGALMRAWGEAENHGLMFAVIVRQPRLRKLLETLGLLDTLPNYLTVSDALAAWRAAKERERAEVEPFASSVQPKQRGVAPEPLAPRKAEWRMELTLVCEPALIAVARLACATFASQMGFGLDELEDIKLAVSEACTNVIQHAYEDRTGQHFFIACWVEQNALVIEVRDAGRGLPREVPTNLGTMIMRAVMDEVAWHSAEGQGTVVRMVKRRRC</sequence>
<dbReference type="InterPro" id="IPR036890">
    <property type="entry name" value="HATPase_C_sf"/>
</dbReference>
<evidence type="ECO:0000313" key="6">
    <source>
        <dbReference type="Proteomes" id="UP000236173"/>
    </source>
</evidence>
<evidence type="ECO:0000256" key="2">
    <source>
        <dbReference type="ARBA" id="ARBA00022527"/>
    </source>
</evidence>
<keyword evidence="5" id="KW-0418">Kinase</keyword>
<dbReference type="EMBL" id="BEHT01000004">
    <property type="protein sequence ID" value="GBC97989.1"/>
    <property type="molecule type" value="Genomic_DNA"/>
</dbReference>
<dbReference type="InterPro" id="IPR003658">
    <property type="entry name" value="Anti-sigma_ant"/>
</dbReference>
<dbReference type="CDD" id="cd07043">
    <property type="entry name" value="STAS_anti-anti-sigma_factors"/>
    <property type="match status" value="1"/>
</dbReference>
<feature type="domain" description="STAS" evidence="4">
    <location>
        <begin position="12"/>
        <end position="113"/>
    </location>
</feature>
<dbReference type="PANTHER" id="PTHR35526:SF3">
    <property type="entry name" value="ANTI-SIGMA-F FACTOR RSBW"/>
    <property type="match status" value="1"/>
</dbReference>
<name>A0A2H5X9Y5_9BACT</name>
<evidence type="ECO:0000256" key="1">
    <source>
        <dbReference type="ARBA" id="ARBA00009013"/>
    </source>
</evidence>
<dbReference type="Proteomes" id="UP000236173">
    <property type="component" value="Unassembled WGS sequence"/>
</dbReference>
<comment type="similarity">
    <text evidence="1 3">Belongs to the anti-sigma-factor antagonist family.</text>
</comment>
<dbReference type="GO" id="GO:0043856">
    <property type="term" value="F:anti-sigma factor antagonist activity"/>
    <property type="evidence" value="ECO:0007669"/>
    <property type="project" value="InterPro"/>
</dbReference>
<dbReference type="PANTHER" id="PTHR35526">
    <property type="entry name" value="ANTI-SIGMA-F FACTOR RSBW-RELATED"/>
    <property type="match status" value="1"/>
</dbReference>
<dbReference type="Gene3D" id="3.30.750.24">
    <property type="entry name" value="STAS domain"/>
    <property type="match status" value="1"/>
</dbReference>
<reference evidence="6" key="1">
    <citation type="submission" date="2017-09" db="EMBL/GenBank/DDBJ databases">
        <title>Metaegenomics of thermophilic ammonia-oxidizing enrichment culture.</title>
        <authorList>
            <person name="Kato S."/>
            <person name="Suzuki K."/>
        </authorList>
    </citation>
    <scope>NUCLEOTIDE SEQUENCE [LARGE SCALE GENOMIC DNA]</scope>
</reference>